<gene>
    <name evidence="8" type="ORF">BSZ37_15075</name>
</gene>
<keyword evidence="6" id="KW-0521">NADP</keyword>
<evidence type="ECO:0000256" key="2">
    <source>
        <dbReference type="ARBA" id="ARBA00010944"/>
    </source>
</evidence>
<evidence type="ECO:0000256" key="1">
    <source>
        <dbReference type="ARBA" id="ARBA00004781"/>
    </source>
</evidence>
<evidence type="ECO:0000256" key="6">
    <source>
        <dbReference type="RuleBase" id="RU364082"/>
    </source>
</evidence>
<comment type="function">
    <text evidence="6">Catalyzes the reduction of dTDP-6-deoxy-L-lyxo-4-hexulose to yield dTDP-L-rhamnose.</text>
</comment>
<evidence type="ECO:0000256" key="5">
    <source>
        <dbReference type="ARBA" id="ARBA00048200"/>
    </source>
</evidence>
<keyword evidence="9" id="KW-1185">Reference proteome</keyword>
<name>A0A271J316_9BACT</name>
<comment type="pathway">
    <text evidence="1 6">Carbohydrate biosynthesis; dTDP-L-rhamnose biosynthesis.</text>
</comment>
<evidence type="ECO:0000259" key="7">
    <source>
        <dbReference type="Pfam" id="PF04321"/>
    </source>
</evidence>
<organism evidence="8 9">
    <name type="scientific">Rubrivirga marina</name>
    <dbReference type="NCBI Taxonomy" id="1196024"/>
    <lineage>
        <taxon>Bacteria</taxon>
        <taxon>Pseudomonadati</taxon>
        <taxon>Rhodothermota</taxon>
        <taxon>Rhodothermia</taxon>
        <taxon>Rhodothermales</taxon>
        <taxon>Rubricoccaceae</taxon>
        <taxon>Rubrivirga</taxon>
    </lineage>
</organism>
<dbReference type="InterPro" id="IPR005913">
    <property type="entry name" value="dTDP_dehydrorham_reduct"/>
</dbReference>
<comment type="similarity">
    <text evidence="2 6">Belongs to the dTDP-4-dehydrorhamnose reductase family.</text>
</comment>
<dbReference type="InterPro" id="IPR029903">
    <property type="entry name" value="RmlD-like-bd"/>
</dbReference>
<evidence type="ECO:0000256" key="4">
    <source>
        <dbReference type="ARBA" id="ARBA00017099"/>
    </source>
</evidence>
<dbReference type="PANTHER" id="PTHR10491:SF4">
    <property type="entry name" value="METHIONINE ADENOSYLTRANSFERASE 2 SUBUNIT BETA"/>
    <property type="match status" value="1"/>
</dbReference>
<dbReference type="RefSeq" id="WP_095511337.1">
    <property type="nucleotide sequence ID" value="NZ_MQWD01000001.1"/>
</dbReference>
<evidence type="ECO:0000313" key="8">
    <source>
        <dbReference type="EMBL" id="PAP77668.1"/>
    </source>
</evidence>
<evidence type="ECO:0000256" key="3">
    <source>
        <dbReference type="ARBA" id="ARBA00012929"/>
    </source>
</evidence>
<dbReference type="GO" id="GO:0008831">
    <property type="term" value="F:dTDP-4-dehydrorhamnose reductase activity"/>
    <property type="evidence" value="ECO:0007669"/>
    <property type="project" value="UniProtKB-EC"/>
</dbReference>
<proteinExistence type="inferred from homology"/>
<reference evidence="8 9" key="1">
    <citation type="submission" date="2016-11" db="EMBL/GenBank/DDBJ databases">
        <title>Study of marine rhodopsin-containing bacteria.</title>
        <authorList>
            <person name="Yoshizawa S."/>
            <person name="Kumagai Y."/>
            <person name="Kogure K."/>
        </authorList>
    </citation>
    <scope>NUCLEOTIDE SEQUENCE [LARGE SCALE GENOMIC DNA]</scope>
    <source>
        <strain evidence="8 9">SAORIC-28</strain>
    </source>
</reference>
<dbReference type="Gene3D" id="3.40.50.720">
    <property type="entry name" value="NAD(P)-binding Rossmann-like Domain"/>
    <property type="match status" value="1"/>
</dbReference>
<sequence length="307" mass="32836">MLPPRILVTGANGLVGQALTRAAARWPGADVLATGRGPAAAHDRGGYARLDVLDGDAVDRAFQDFAPDVVLHAAGLAQVEPCEADREACWALNVDAVGTMASACHRHGARLVLPSTDFVFDGKGGPYAEDDRPAPINAYGRSKLAAENAMKASRLLDWAVARTTMVFGAPAGPEPRLDFVRWLVRELSAGRPVRVPADQLRTPTYDDDLADGILRIVRFKRTGVFHVSGREQLSVLDFARRVAEAFDLDIGLISPATTEDLHPGAPRPLHAGLLILRAESELGYHPRPLDVALGAVRDRLGLGVSEA</sequence>
<accession>A0A271J316</accession>
<dbReference type="Proteomes" id="UP000216339">
    <property type="component" value="Unassembled WGS sequence"/>
</dbReference>
<evidence type="ECO:0000313" key="9">
    <source>
        <dbReference type="Proteomes" id="UP000216339"/>
    </source>
</evidence>
<dbReference type="UniPathway" id="UPA00124"/>
<dbReference type="InterPro" id="IPR036291">
    <property type="entry name" value="NAD(P)-bd_dom_sf"/>
</dbReference>
<comment type="catalytic activity">
    <reaction evidence="5">
        <text>dTDP-beta-L-rhamnose + NADP(+) = dTDP-4-dehydro-beta-L-rhamnose + NADPH + H(+)</text>
        <dbReference type="Rhea" id="RHEA:21796"/>
        <dbReference type="ChEBI" id="CHEBI:15378"/>
        <dbReference type="ChEBI" id="CHEBI:57510"/>
        <dbReference type="ChEBI" id="CHEBI:57783"/>
        <dbReference type="ChEBI" id="CHEBI:58349"/>
        <dbReference type="ChEBI" id="CHEBI:62830"/>
        <dbReference type="EC" id="1.1.1.133"/>
    </reaction>
</comment>
<comment type="caution">
    <text evidence="8">The sequence shown here is derived from an EMBL/GenBank/DDBJ whole genome shotgun (WGS) entry which is preliminary data.</text>
</comment>
<dbReference type="Pfam" id="PF04321">
    <property type="entry name" value="RmlD_sub_bind"/>
    <property type="match status" value="1"/>
</dbReference>
<dbReference type="EC" id="1.1.1.133" evidence="3 6"/>
<dbReference type="OrthoDB" id="9803892at2"/>
<dbReference type="SUPFAM" id="SSF51735">
    <property type="entry name" value="NAD(P)-binding Rossmann-fold domains"/>
    <property type="match status" value="1"/>
</dbReference>
<protein>
    <recommendedName>
        <fullName evidence="4 6">dTDP-4-dehydrorhamnose reductase</fullName>
        <ecNumber evidence="3 6">1.1.1.133</ecNumber>
    </recommendedName>
</protein>
<dbReference type="CDD" id="cd05254">
    <property type="entry name" value="dTDP_HR_like_SDR_e"/>
    <property type="match status" value="1"/>
</dbReference>
<dbReference type="GO" id="GO:0019305">
    <property type="term" value="P:dTDP-rhamnose biosynthetic process"/>
    <property type="evidence" value="ECO:0007669"/>
    <property type="project" value="UniProtKB-UniPathway"/>
</dbReference>
<dbReference type="PANTHER" id="PTHR10491">
    <property type="entry name" value="DTDP-4-DEHYDRORHAMNOSE REDUCTASE"/>
    <property type="match status" value="1"/>
</dbReference>
<feature type="domain" description="RmlD-like substrate binding" evidence="7">
    <location>
        <begin position="5"/>
        <end position="296"/>
    </location>
</feature>
<dbReference type="EMBL" id="MQWD01000001">
    <property type="protein sequence ID" value="PAP77668.1"/>
    <property type="molecule type" value="Genomic_DNA"/>
</dbReference>
<dbReference type="AlphaFoldDB" id="A0A271J316"/>
<keyword evidence="6" id="KW-0560">Oxidoreductase</keyword>